<sequence>MAKAVKSVASVIGTVAGVVATVASFIPPLAPIAAAARAVALGASLVAGVAGMLSPAKAASRGTGERLQASLVASASRLSVHGRTAMGTDVRYEEFVGAEQEYLWRVFAVASHRVHSIQELWLDAKLAWSSATGVAAEFAGYLQVTPILEATATNTVYISPRWSAATRRRLTGCALLYVRFKRTGNSKKAESPFAQAITNRVTIVGEGRLYYDPRRDSTVPGGSGTMRADNQATWAYTVGSDAIGRNGALGLLNQLLGWRINGKLAVGRGTPPSRLDLASWITAANLADEAVAKAAGGTEPRYRTDGVVTEDEEGSAVIQRWEGAINGRLIDDGGRLSLRIWHNDLALPVAHFTASDVLGGVLWEPTLSLDETRNVGRGRYIDASPQALYQAVDYPHITIPSPDGIDRVLSADFDLVQSVGQAQRLIKQRLQRMLYGGRFTADFRAVGWGVKRGDVITLDFPHLGFVARLFRVLERTISLDGRCRMVLLVEHPSIYAWDREEAPAVQLPEPDIYDWRNYPLLAALDEVEARPGPAGPAGPAGPPGERGLDGQQGIQGPPGAGGLSERIHLAYANSADGVLDFTIGAADGRRFIGVYVDQADADSQDPATYTWSPWRGSDGANGIPGAAGANGQPTYIHFAYSNAPNGTVDFSIDDPTNRRYIGVYTDQTLADSPSPASYTWSLIQGPQGVQGNPGAPGAQGVQGIQGVQGVPGQVGPAGRATIVYNQDAQPTSGMVAGDVWHRPTSKELYRFDGTYWQRLLGNVAALDQVDANHINVTSLSAISANIGTFTTQDARGSMYISGPLIEARHPNGTLAFRIGLP</sequence>
<evidence type="ECO:0000313" key="4">
    <source>
        <dbReference type="Proteomes" id="UP000734218"/>
    </source>
</evidence>
<gene>
    <name evidence="3" type="ORF">GGR88_001329</name>
</gene>
<keyword evidence="4" id="KW-1185">Reference proteome</keyword>
<keyword evidence="2" id="KW-0812">Transmembrane</keyword>
<keyword evidence="2" id="KW-1133">Transmembrane helix</keyword>
<dbReference type="EMBL" id="JAATJE010000001">
    <property type="protein sequence ID" value="NJC33855.1"/>
    <property type="molecule type" value="Genomic_DNA"/>
</dbReference>
<feature type="region of interest" description="Disordered" evidence="1">
    <location>
        <begin position="529"/>
        <end position="560"/>
    </location>
</feature>
<evidence type="ECO:0008006" key="5">
    <source>
        <dbReference type="Google" id="ProtNLM"/>
    </source>
</evidence>
<dbReference type="Gene3D" id="1.20.5.320">
    <property type="entry name" value="6-Phosphogluconate Dehydrogenase, domain 3"/>
    <property type="match status" value="1"/>
</dbReference>
<protein>
    <recommendedName>
        <fullName evidence="5">Minor tail protein</fullName>
    </recommendedName>
</protein>
<name>A0ABX0XKT8_9SPHN</name>
<proteinExistence type="predicted"/>
<accession>A0ABX0XKT8</accession>
<reference evidence="3 4" key="1">
    <citation type="submission" date="2020-03" db="EMBL/GenBank/DDBJ databases">
        <title>Genomic Encyclopedia of Type Strains, Phase IV (KMG-IV): sequencing the most valuable type-strain genomes for metagenomic binning, comparative biology and taxonomic classification.</title>
        <authorList>
            <person name="Goeker M."/>
        </authorList>
    </citation>
    <scope>NUCLEOTIDE SEQUENCE [LARGE SCALE GENOMIC DNA]</scope>
    <source>
        <strain evidence="3 4">DSM 27651</strain>
    </source>
</reference>
<evidence type="ECO:0000313" key="3">
    <source>
        <dbReference type="EMBL" id="NJC33855.1"/>
    </source>
</evidence>
<dbReference type="RefSeq" id="WP_167953784.1">
    <property type="nucleotide sequence ID" value="NZ_JAATJE010000001.1"/>
</dbReference>
<dbReference type="PANTHER" id="PTHR24637:SF421">
    <property type="entry name" value="CUTICLE COLLAGEN DPY-2"/>
    <property type="match status" value="1"/>
</dbReference>
<dbReference type="Proteomes" id="UP000734218">
    <property type="component" value="Unassembled WGS sequence"/>
</dbReference>
<dbReference type="PANTHER" id="PTHR24637">
    <property type="entry name" value="COLLAGEN"/>
    <property type="match status" value="1"/>
</dbReference>
<feature type="compositionally biased region" description="Low complexity" evidence="1">
    <location>
        <begin position="543"/>
        <end position="555"/>
    </location>
</feature>
<evidence type="ECO:0000256" key="2">
    <source>
        <dbReference type="SAM" id="Phobius"/>
    </source>
</evidence>
<feature type="transmembrane region" description="Helical" evidence="2">
    <location>
        <begin position="7"/>
        <end position="26"/>
    </location>
</feature>
<evidence type="ECO:0000256" key="1">
    <source>
        <dbReference type="SAM" id="MobiDB-lite"/>
    </source>
</evidence>
<comment type="caution">
    <text evidence="3">The sequence shown here is derived from an EMBL/GenBank/DDBJ whole genome shotgun (WGS) entry which is preliminary data.</text>
</comment>
<keyword evidence="2" id="KW-0472">Membrane</keyword>
<feature type="compositionally biased region" description="Pro residues" evidence="1">
    <location>
        <begin position="533"/>
        <end position="542"/>
    </location>
</feature>
<organism evidence="3 4">
    <name type="scientific">Sphingomonas jejuensis</name>
    <dbReference type="NCBI Taxonomy" id="904715"/>
    <lineage>
        <taxon>Bacteria</taxon>
        <taxon>Pseudomonadati</taxon>
        <taxon>Pseudomonadota</taxon>
        <taxon>Alphaproteobacteria</taxon>
        <taxon>Sphingomonadales</taxon>
        <taxon>Sphingomonadaceae</taxon>
        <taxon>Sphingomonas</taxon>
    </lineage>
</organism>